<protein>
    <submittedName>
        <fullName evidence="1">Uncharacterized protein</fullName>
    </submittedName>
</protein>
<reference evidence="2" key="1">
    <citation type="submission" date="2015-07" db="EMBL/GenBank/DDBJ databases">
        <title>Fjat-10036 dsm4.</title>
        <authorList>
            <person name="Liu B."/>
            <person name="Wang J."/>
            <person name="Zhu Y."/>
            <person name="Liu G."/>
            <person name="Chen Q."/>
            <person name="Chen Z."/>
            <person name="Lan J."/>
            <person name="Che J."/>
            <person name="Ge C."/>
            <person name="Shi H."/>
            <person name="Pan Z."/>
            <person name="Liu X."/>
        </authorList>
    </citation>
    <scope>NUCLEOTIDE SEQUENCE [LARGE SCALE GENOMIC DNA]</scope>
    <source>
        <strain evidence="2">DSM 4</strain>
    </source>
</reference>
<proteinExistence type="predicted"/>
<keyword evidence="2" id="KW-1185">Reference proteome</keyword>
<dbReference type="PATRIC" id="fig|1459.3.peg.4473"/>
<sequence length="62" mass="7073">MTIQFNRSEVFNDAKANLTAVLANTESTEQEQTKAFQSFFDAFQAEVVNTVRSQVNDEINKR</sequence>
<name>A0A0M0GGI9_SPOGL</name>
<evidence type="ECO:0000313" key="2">
    <source>
        <dbReference type="Proteomes" id="UP000037109"/>
    </source>
</evidence>
<dbReference type="Proteomes" id="UP000037109">
    <property type="component" value="Unassembled WGS sequence"/>
</dbReference>
<organism evidence="1 2">
    <name type="scientific">Sporosarcina globispora</name>
    <name type="common">Bacillus globisporus</name>
    <dbReference type="NCBI Taxonomy" id="1459"/>
    <lineage>
        <taxon>Bacteria</taxon>
        <taxon>Bacillati</taxon>
        <taxon>Bacillota</taxon>
        <taxon>Bacilli</taxon>
        <taxon>Bacillales</taxon>
        <taxon>Caryophanaceae</taxon>
        <taxon>Sporosarcina</taxon>
    </lineage>
</organism>
<dbReference type="EMBL" id="LGUF01000007">
    <property type="protein sequence ID" value="KON88903.1"/>
    <property type="molecule type" value="Genomic_DNA"/>
</dbReference>
<dbReference type="STRING" id="1459.AF332_20280"/>
<dbReference type="AlphaFoldDB" id="A0A0M0GGI9"/>
<accession>A0A0M0GGI9</accession>
<gene>
    <name evidence="1" type="ORF">AF332_20280</name>
</gene>
<evidence type="ECO:0000313" key="1">
    <source>
        <dbReference type="EMBL" id="KON88903.1"/>
    </source>
</evidence>
<comment type="caution">
    <text evidence="1">The sequence shown here is derived from an EMBL/GenBank/DDBJ whole genome shotgun (WGS) entry which is preliminary data.</text>
</comment>